<organism evidence="5 6">
    <name type="scientific">Actinomadura vinacea</name>
    <dbReference type="NCBI Taxonomy" id="115336"/>
    <lineage>
        <taxon>Bacteria</taxon>
        <taxon>Bacillati</taxon>
        <taxon>Actinomycetota</taxon>
        <taxon>Actinomycetes</taxon>
        <taxon>Streptosporangiales</taxon>
        <taxon>Thermomonosporaceae</taxon>
        <taxon>Actinomadura</taxon>
    </lineage>
</organism>
<dbReference type="InterPro" id="IPR006115">
    <property type="entry name" value="6PGDH_NADP-bd"/>
</dbReference>
<comment type="caution">
    <text evidence="5">The sequence shown here is derived from an EMBL/GenBank/DDBJ whole genome shotgun (WGS) entry which is preliminary data.</text>
</comment>
<evidence type="ECO:0000256" key="2">
    <source>
        <dbReference type="ARBA" id="ARBA00023002"/>
    </source>
</evidence>
<dbReference type="Gene3D" id="3.40.50.720">
    <property type="entry name" value="NAD(P)-binding Rossmann-like Domain"/>
    <property type="match status" value="1"/>
</dbReference>
<dbReference type="Gene3D" id="1.10.1040.10">
    <property type="entry name" value="N-(1-d-carboxylethyl)-l-norvaline Dehydrogenase, domain 2"/>
    <property type="match status" value="1"/>
</dbReference>
<keyword evidence="2" id="KW-0560">Oxidoreductase</keyword>
<comment type="similarity">
    <text evidence="1">Belongs to the HIBADH-related family.</text>
</comment>
<sequence length="281" mass="29527">MKVTVLGLGLMGTALAKALLRNGHETTVWNRSAGKTVEGAVHARTPAAAVAASDLVVVCLSVYENVQEVLTEASGALAGRTIVNLTNGTPRQARDMAERVTGFGADYLDGGIMAVPPMIGGPEALILYSGSRHAFDAHHGTLEALAAPRFMGEDTGLAALYDLALLSAMYGMFGGYYHAIAMIRTEKITAAEFTPMVSAWLTAMMAGLPLAAQQIDSGDHRTEVSSIANNSAGFPNLINASRDQGVGTELLDPVHRLIDRASAEGHDTDALTRLVDLIQTP</sequence>
<evidence type="ECO:0000256" key="1">
    <source>
        <dbReference type="ARBA" id="ARBA00009080"/>
    </source>
</evidence>
<dbReference type="InterPro" id="IPR013328">
    <property type="entry name" value="6PGD_dom2"/>
</dbReference>
<dbReference type="Pfam" id="PF03446">
    <property type="entry name" value="NAD_binding_2"/>
    <property type="match status" value="1"/>
</dbReference>
<dbReference type="PANTHER" id="PTHR43580:SF2">
    <property type="entry name" value="CYTOKINE-LIKE NUCLEAR FACTOR N-PAC"/>
    <property type="match status" value="1"/>
</dbReference>
<evidence type="ECO:0000313" key="5">
    <source>
        <dbReference type="EMBL" id="GAA2439098.1"/>
    </source>
</evidence>
<evidence type="ECO:0000259" key="3">
    <source>
        <dbReference type="Pfam" id="PF03446"/>
    </source>
</evidence>
<dbReference type="PIRSF" id="PIRSF000103">
    <property type="entry name" value="HIBADH"/>
    <property type="match status" value="1"/>
</dbReference>
<dbReference type="Pfam" id="PF21761">
    <property type="entry name" value="RedAm-like_C"/>
    <property type="match status" value="1"/>
</dbReference>
<protein>
    <submittedName>
        <fullName evidence="5">NAD(P)-dependent oxidoreductase</fullName>
    </submittedName>
</protein>
<dbReference type="SUPFAM" id="SSF51735">
    <property type="entry name" value="NAD(P)-binding Rossmann-fold domains"/>
    <property type="match status" value="1"/>
</dbReference>
<accession>A0ABN3JVM7</accession>
<evidence type="ECO:0000313" key="6">
    <source>
        <dbReference type="Proteomes" id="UP001501231"/>
    </source>
</evidence>
<proteinExistence type="inferred from homology"/>
<feature type="domain" description="NADPH-dependent reductive aminase-like C-terminal" evidence="4">
    <location>
        <begin position="154"/>
        <end position="279"/>
    </location>
</feature>
<dbReference type="PANTHER" id="PTHR43580">
    <property type="entry name" value="OXIDOREDUCTASE GLYR1-RELATED"/>
    <property type="match status" value="1"/>
</dbReference>
<dbReference type="InterPro" id="IPR048666">
    <property type="entry name" value="RedAm-like_C"/>
</dbReference>
<name>A0ABN3JVM7_9ACTN</name>
<keyword evidence="6" id="KW-1185">Reference proteome</keyword>
<dbReference type="RefSeq" id="WP_344593875.1">
    <property type="nucleotide sequence ID" value="NZ_BAAARW010000023.1"/>
</dbReference>
<evidence type="ECO:0000259" key="4">
    <source>
        <dbReference type="Pfam" id="PF21761"/>
    </source>
</evidence>
<dbReference type="InterPro" id="IPR051265">
    <property type="entry name" value="HIBADH-related_NP60_sf"/>
</dbReference>
<reference evidence="5 6" key="1">
    <citation type="journal article" date="2019" name="Int. J. Syst. Evol. Microbiol.">
        <title>The Global Catalogue of Microorganisms (GCM) 10K type strain sequencing project: providing services to taxonomists for standard genome sequencing and annotation.</title>
        <authorList>
            <consortium name="The Broad Institute Genomics Platform"/>
            <consortium name="The Broad Institute Genome Sequencing Center for Infectious Disease"/>
            <person name="Wu L."/>
            <person name="Ma J."/>
        </authorList>
    </citation>
    <scope>NUCLEOTIDE SEQUENCE [LARGE SCALE GENOMIC DNA]</scope>
    <source>
        <strain evidence="5 6">JCM 3325</strain>
    </source>
</reference>
<gene>
    <name evidence="5" type="ORF">GCM10010191_63040</name>
</gene>
<feature type="domain" description="6-phosphogluconate dehydrogenase NADP-binding" evidence="3">
    <location>
        <begin position="2"/>
        <end position="148"/>
    </location>
</feature>
<dbReference type="EMBL" id="BAAARW010000023">
    <property type="protein sequence ID" value="GAA2439098.1"/>
    <property type="molecule type" value="Genomic_DNA"/>
</dbReference>
<dbReference type="InterPro" id="IPR036291">
    <property type="entry name" value="NAD(P)-bd_dom_sf"/>
</dbReference>
<dbReference type="InterPro" id="IPR015815">
    <property type="entry name" value="HIBADH-related"/>
</dbReference>
<dbReference type="Proteomes" id="UP001501231">
    <property type="component" value="Unassembled WGS sequence"/>
</dbReference>